<dbReference type="PANTHER" id="PTHR35372:SF2">
    <property type="entry name" value="SF3 HELICASE DOMAIN-CONTAINING PROTEIN"/>
    <property type="match status" value="1"/>
</dbReference>
<protein>
    <submittedName>
        <fullName evidence="6">DUF3854 domain-containing protein</fullName>
    </submittedName>
</protein>
<dbReference type="InterPro" id="IPR006500">
    <property type="entry name" value="Helicase_put_C_phage/plasmid"/>
</dbReference>
<evidence type="ECO:0000256" key="3">
    <source>
        <dbReference type="ARBA" id="ARBA00022840"/>
    </source>
</evidence>
<dbReference type="InterPro" id="IPR014015">
    <property type="entry name" value="Helicase_SF3_DNA-vir"/>
</dbReference>
<accession>A0ABS5BRU6</accession>
<dbReference type="Pfam" id="PF19263">
    <property type="entry name" value="DUF5906"/>
    <property type="match status" value="1"/>
</dbReference>
<feature type="domain" description="SF3 helicase" evidence="5">
    <location>
        <begin position="492"/>
        <end position="650"/>
    </location>
</feature>
<dbReference type="InterPro" id="IPR024385">
    <property type="entry name" value="DUF3854"/>
</dbReference>
<organism evidence="6 7">
    <name type="scientific">Gemmata palustris</name>
    <dbReference type="NCBI Taxonomy" id="2822762"/>
    <lineage>
        <taxon>Bacteria</taxon>
        <taxon>Pseudomonadati</taxon>
        <taxon>Planctomycetota</taxon>
        <taxon>Planctomycetia</taxon>
        <taxon>Gemmatales</taxon>
        <taxon>Gemmataceae</taxon>
        <taxon>Gemmata</taxon>
    </lineage>
</organism>
<dbReference type="Proteomes" id="UP000676565">
    <property type="component" value="Unassembled WGS sequence"/>
</dbReference>
<dbReference type="InterPro" id="IPR045455">
    <property type="entry name" value="NrS-1_pol-like_helicase"/>
</dbReference>
<evidence type="ECO:0000256" key="4">
    <source>
        <dbReference type="SAM" id="MobiDB-lite"/>
    </source>
</evidence>
<comment type="caution">
    <text evidence="6">The sequence shown here is derived from an EMBL/GenBank/DDBJ whole genome shotgun (WGS) entry which is preliminary data.</text>
</comment>
<dbReference type="NCBIfam" id="TIGR01613">
    <property type="entry name" value="primase_Cterm"/>
    <property type="match status" value="1"/>
</dbReference>
<dbReference type="InterPro" id="IPR051620">
    <property type="entry name" value="ORF904-like_C"/>
</dbReference>
<feature type="compositionally biased region" description="Polar residues" evidence="4">
    <location>
        <begin position="30"/>
        <end position="39"/>
    </location>
</feature>
<dbReference type="SUPFAM" id="SSF46785">
    <property type="entry name" value="Winged helix' DNA-binding domain"/>
    <property type="match status" value="1"/>
</dbReference>
<dbReference type="InterPro" id="IPR036390">
    <property type="entry name" value="WH_DNA-bd_sf"/>
</dbReference>
<dbReference type="SUPFAM" id="SSF52540">
    <property type="entry name" value="P-loop containing nucleoside triphosphate hydrolases"/>
    <property type="match status" value="1"/>
</dbReference>
<dbReference type="EMBL" id="JAGKQQ010000001">
    <property type="protein sequence ID" value="MBP3956454.1"/>
    <property type="molecule type" value="Genomic_DNA"/>
</dbReference>
<gene>
    <name evidence="6" type="ORF">J8F10_14330</name>
</gene>
<dbReference type="Pfam" id="PF12965">
    <property type="entry name" value="DUF3854"/>
    <property type="match status" value="1"/>
</dbReference>
<feature type="region of interest" description="Disordered" evidence="4">
    <location>
        <begin position="1"/>
        <end position="39"/>
    </location>
</feature>
<evidence type="ECO:0000256" key="2">
    <source>
        <dbReference type="ARBA" id="ARBA00022801"/>
    </source>
</evidence>
<evidence type="ECO:0000259" key="5">
    <source>
        <dbReference type="PROSITE" id="PS51206"/>
    </source>
</evidence>
<evidence type="ECO:0000256" key="1">
    <source>
        <dbReference type="ARBA" id="ARBA00022741"/>
    </source>
</evidence>
<keyword evidence="7" id="KW-1185">Reference proteome</keyword>
<sequence>MFPTTFPQLREGSSCPPPPHPQVSHHMSAVPSSADAQSPLSARHLADLRASGLRDETIVAAAIHTESDPVAVARLINWRRADRLGPCLVFPHVGIDGQPRDYATLKPDAPLVNAKGKARKYECPKGRPCGAYFPPRTIAAIADPLAPLVITEGIKKCLAADQDGIATIGLSGVYSFQKARPKVGGKPTGPRVLIDELAAISWQSRPVTIIYDSDAATNPNVRLAEWHLAVTLHQAGATIRVARLPCAADGSKLGLDDFLVTHGVDALRTLIDGASRPARPPRILPTPPPDAPPRFPCPNPGEAWNDPHRLARLLVDETRTLEGHSTFLQWRDDYHRWQTAWRPVPDSDLDAHVARHARHVFEIDFPVRLAVHAQAVALEDKKGKPPTLFPVTTKTKSDVKVNLSGMVNQPDTGADAPFWLWGNVTHDPAHVIAAPNGLFTLADIATGRPPFEPPTPRLFSFNALPFEVPVGEPELPTVWLGALEQWFNGDSRSILGLQEWLGYMLSASTAANKILMLIGPPRSGKGTVLRLMAQLIGEANIASTTFSRLGESFGLAPLLGKRIATIPDARLAGRADLPAVVERLLSISGNDQQSVNRKGRPCISTFLKVRFVIATNEVPQLPDASGALASRFHILSFPNSFLGREDPDLDQKLTRELPAILAWAARGFVRLCTNRMAFTQNEAATRFHREVEDLSSPVKAFVRERCSIGPQYDVAIHQLCHEWQDWNESCNKKCSDDNVFGRDLRAAFPHITTSQPRVSGKRVRFYNGIGIRARADWGDAEEPVERAGTCTTPAQSSIEKDLLSDVLEH</sequence>
<reference evidence="6 7" key="1">
    <citation type="submission" date="2021-04" db="EMBL/GenBank/DDBJ databases">
        <authorList>
            <person name="Ivanova A."/>
        </authorList>
    </citation>
    <scope>NUCLEOTIDE SEQUENCE [LARGE SCALE GENOMIC DNA]</scope>
    <source>
        <strain evidence="6 7">G18</strain>
    </source>
</reference>
<dbReference type="PANTHER" id="PTHR35372">
    <property type="entry name" value="ATP BINDING PROTEIN-RELATED"/>
    <property type="match status" value="1"/>
</dbReference>
<dbReference type="InterPro" id="IPR027417">
    <property type="entry name" value="P-loop_NTPase"/>
</dbReference>
<dbReference type="PROSITE" id="PS51206">
    <property type="entry name" value="SF3_HELICASE_1"/>
    <property type="match status" value="1"/>
</dbReference>
<proteinExistence type="predicted"/>
<feature type="region of interest" description="Disordered" evidence="4">
    <location>
        <begin position="276"/>
        <end position="302"/>
    </location>
</feature>
<dbReference type="Gene3D" id="3.40.50.300">
    <property type="entry name" value="P-loop containing nucleotide triphosphate hydrolases"/>
    <property type="match status" value="1"/>
</dbReference>
<evidence type="ECO:0000313" key="6">
    <source>
        <dbReference type="EMBL" id="MBP3956454.1"/>
    </source>
</evidence>
<dbReference type="RefSeq" id="WP_210654583.1">
    <property type="nucleotide sequence ID" value="NZ_JAGKQQ010000001.1"/>
</dbReference>
<keyword evidence="3" id="KW-0067">ATP-binding</keyword>
<keyword evidence="2" id="KW-0378">Hydrolase</keyword>
<feature type="compositionally biased region" description="Pro residues" evidence="4">
    <location>
        <begin position="278"/>
        <end position="299"/>
    </location>
</feature>
<name>A0ABS5BRU6_9BACT</name>
<evidence type="ECO:0000313" key="7">
    <source>
        <dbReference type="Proteomes" id="UP000676565"/>
    </source>
</evidence>
<keyword evidence="1" id="KW-0547">Nucleotide-binding</keyword>